<comment type="caution">
    <text evidence="1">The sequence shown here is derived from an EMBL/GenBank/DDBJ whole genome shotgun (WGS) entry which is preliminary data.</text>
</comment>
<evidence type="ECO:0008006" key="3">
    <source>
        <dbReference type="Google" id="ProtNLM"/>
    </source>
</evidence>
<accession>A0A8J5N9M1</accession>
<evidence type="ECO:0000313" key="1">
    <source>
        <dbReference type="EMBL" id="KAG7176140.1"/>
    </source>
</evidence>
<name>A0A8J5N9M1_HOMAM</name>
<evidence type="ECO:0000313" key="2">
    <source>
        <dbReference type="Proteomes" id="UP000747542"/>
    </source>
</evidence>
<keyword evidence="2" id="KW-1185">Reference proteome</keyword>
<organism evidence="1 2">
    <name type="scientific">Homarus americanus</name>
    <name type="common">American lobster</name>
    <dbReference type="NCBI Taxonomy" id="6706"/>
    <lineage>
        <taxon>Eukaryota</taxon>
        <taxon>Metazoa</taxon>
        <taxon>Ecdysozoa</taxon>
        <taxon>Arthropoda</taxon>
        <taxon>Crustacea</taxon>
        <taxon>Multicrustacea</taxon>
        <taxon>Malacostraca</taxon>
        <taxon>Eumalacostraca</taxon>
        <taxon>Eucarida</taxon>
        <taxon>Decapoda</taxon>
        <taxon>Pleocyemata</taxon>
        <taxon>Astacidea</taxon>
        <taxon>Nephropoidea</taxon>
        <taxon>Nephropidae</taxon>
        <taxon>Homarus</taxon>
    </lineage>
</organism>
<sequence length="255" mass="28718">MLVDAEMFLCIVVQVMRKMDAPRPTVSHRVCIKAFGRDMWELYDLIKLYIKSSLEYHPPRTSNFSSLEMTARFETVNPYENIMLESPSPSEDQGAGSFRVEVRAMRKLYIGAVMYLQPGNFLMGVTMQARRNLSNIPVQLVDTPVVELKAVNLVNQVLSPLNQTFISHLSFMGYPAHTQASSDNNTENITWVRKCGVGTLENTILMWDLSACTVESQEGGQDTIICECQGQGLFGQLMVPTHVTQVRRASSFVIR</sequence>
<proteinExistence type="predicted"/>
<reference evidence="1" key="1">
    <citation type="journal article" date="2021" name="Sci. Adv.">
        <title>The American lobster genome reveals insights on longevity, neural, and immune adaptations.</title>
        <authorList>
            <person name="Polinski J.M."/>
            <person name="Zimin A.V."/>
            <person name="Clark K.F."/>
            <person name="Kohn A.B."/>
            <person name="Sadowski N."/>
            <person name="Timp W."/>
            <person name="Ptitsyn A."/>
            <person name="Khanna P."/>
            <person name="Romanova D.Y."/>
            <person name="Williams P."/>
            <person name="Greenwood S.J."/>
            <person name="Moroz L.L."/>
            <person name="Walt D.R."/>
            <person name="Bodnar A.G."/>
        </authorList>
    </citation>
    <scope>NUCLEOTIDE SEQUENCE</scope>
    <source>
        <strain evidence="1">GMGI-L3</strain>
    </source>
</reference>
<protein>
    <recommendedName>
        <fullName evidence="3">GPS domain-containing protein</fullName>
    </recommendedName>
</protein>
<dbReference type="Proteomes" id="UP000747542">
    <property type="component" value="Unassembled WGS sequence"/>
</dbReference>
<gene>
    <name evidence="1" type="ORF">Hamer_G027863</name>
</gene>
<dbReference type="AlphaFoldDB" id="A0A8J5N9M1"/>
<dbReference type="EMBL" id="JAHLQT010004083">
    <property type="protein sequence ID" value="KAG7176140.1"/>
    <property type="molecule type" value="Genomic_DNA"/>
</dbReference>